<gene>
    <name evidence="1" type="ORF">DSO57_1022146</name>
</gene>
<dbReference type="EMBL" id="QTSX02000110">
    <property type="protein sequence ID" value="KAJ9088534.1"/>
    <property type="molecule type" value="Genomic_DNA"/>
</dbReference>
<protein>
    <submittedName>
        <fullName evidence="1">Uncharacterized protein</fullName>
    </submittedName>
</protein>
<organism evidence="1 2">
    <name type="scientific">Entomophthora muscae</name>
    <dbReference type="NCBI Taxonomy" id="34485"/>
    <lineage>
        <taxon>Eukaryota</taxon>
        <taxon>Fungi</taxon>
        <taxon>Fungi incertae sedis</taxon>
        <taxon>Zoopagomycota</taxon>
        <taxon>Entomophthoromycotina</taxon>
        <taxon>Entomophthoromycetes</taxon>
        <taxon>Entomophthorales</taxon>
        <taxon>Entomophthoraceae</taxon>
        <taxon>Entomophthora</taxon>
    </lineage>
</organism>
<name>A0ACC2UNL7_9FUNG</name>
<keyword evidence="2" id="KW-1185">Reference proteome</keyword>
<sequence>MNDDSDSFIYDNDADDFDFEEDTDEAIVIGNYTTGDGIDDFEFIDTERSKKKVYEVDFKILDTEQLVLLQKNEIAEASAILGTSDEHTRALLRAFRWNKEKVIETVMDSPEKAYKKAGLEKIIESRIQPSITTEPDFSCFICCEDSSDQEIVQLECGEIYCLNCHKTFYEQNIVEGNARSILCVGSCGTLVQDEILKKIISPEVFQKFNALQNNYFVDDNKNLKWCPAPDCIYVAQCDVPLSSLSSTIPSIQCICGHQFCFGCTIGEHLPTLCALGKLWVKKCQDDSETANWIHANTKECPKCFSTIEKNGGCNHMSCRKCAYEFCWVCMGLWSNHGQAWYNCNRFEEKDSTDNRDKQAQSRASLERYLHYYNRYINHIQSAKLDQELYARTEEKMEEMQKTSELSWIEVQFLKSAVDTLVQCRHTLKWTYALAFYLKHDNQTYIFESNQQDLELATEALSGLLEEPIEPESILQLKQMVQDKAKYVSQRRDVLLADLIKGHTEGRWNYTIKF</sequence>
<proteinExistence type="predicted"/>
<reference evidence="1" key="1">
    <citation type="submission" date="2022-04" db="EMBL/GenBank/DDBJ databases">
        <title>Genome of the entomopathogenic fungus Entomophthora muscae.</title>
        <authorList>
            <person name="Elya C."/>
            <person name="Lovett B.R."/>
            <person name="Lee E."/>
            <person name="Macias A.M."/>
            <person name="Hajek A.E."/>
            <person name="De Bivort B.L."/>
            <person name="Kasson M.T."/>
            <person name="De Fine Licht H.H."/>
            <person name="Stajich J.E."/>
        </authorList>
    </citation>
    <scope>NUCLEOTIDE SEQUENCE</scope>
    <source>
        <strain evidence="1">Berkeley</strain>
    </source>
</reference>
<evidence type="ECO:0000313" key="1">
    <source>
        <dbReference type="EMBL" id="KAJ9088534.1"/>
    </source>
</evidence>
<accession>A0ACC2UNL7</accession>
<comment type="caution">
    <text evidence="1">The sequence shown here is derived from an EMBL/GenBank/DDBJ whole genome shotgun (WGS) entry which is preliminary data.</text>
</comment>
<dbReference type="Proteomes" id="UP001165960">
    <property type="component" value="Unassembled WGS sequence"/>
</dbReference>
<evidence type="ECO:0000313" key="2">
    <source>
        <dbReference type="Proteomes" id="UP001165960"/>
    </source>
</evidence>